<dbReference type="Gene3D" id="3.10.310.70">
    <property type="match status" value="1"/>
</dbReference>
<dbReference type="InterPro" id="IPR013108">
    <property type="entry name" value="Amidohydro_3"/>
</dbReference>
<sequence length="529" mass="58533">MTGKSAVLFFNGPIITMEDGPAPEAVLAENGRIRDVGSFAKLSAAAPNASKKDLKGRTLLPSFLDPHSHFFQLALSLLQVSLAEIHSPEEMIRVIQGWIQKEKPKPGQWIIVRDFDQNRMPSGLRPTLAQLDQASSDYPMIIQHQSGHMGFFNSAALSLLQVTPQTPVPEGGTIEKKEGMLTGYMEENAFFQYQKKVPMPGPEEISDAFCRAQKIYASHGITTIQEGMLVEEMLPFYQILLDKNLLYLDLDAYAGTSSYPAVKAALPSHIRHYENHLKIAGMKIFLDGSPQGRTAWMRKPYEGTDFCGYPTMTDEAVLDAFLQAAEEKTQLLAHVNGDAAAAQYLRCLSQAEKKAPVLAELRPVIIHGQLMGKDQLIQAARLHTVISFFVAHVYHWGDTHIRNFGMERASRISPAASALQLGIPVTFHQDSPVIPPDMLETIWCAAVRRTRAGITLGKDEAISPEEALKSVTIRAAFQYGEEREKGSITPGKYADLIILDQNPLTVSPQDIPSIQVLETYKEGHCIWSA</sequence>
<dbReference type="InterPro" id="IPR032466">
    <property type="entry name" value="Metal_Hydrolase"/>
</dbReference>
<dbReference type="AlphaFoldDB" id="A0A9D1GJC9"/>
<accession>A0A9D1GJC9</accession>
<dbReference type="SUPFAM" id="SSF51338">
    <property type="entry name" value="Composite domain of metallo-dependent hydrolases"/>
    <property type="match status" value="1"/>
</dbReference>
<dbReference type="InterPro" id="IPR033932">
    <property type="entry name" value="YtcJ-like"/>
</dbReference>
<reference evidence="2" key="2">
    <citation type="journal article" date="2021" name="PeerJ">
        <title>Extensive microbial diversity within the chicken gut microbiome revealed by metagenomics and culture.</title>
        <authorList>
            <person name="Gilroy R."/>
            <person name="Ravi A."/>
            <person name="Getino M."/>
            <person name="Pursley I."/>
            <person name="Horton D.L."/>
            <person name="Alikhan N.F."/>
            <person name="Baker D."/>
            <person name="Gharbi K."/>
            <person name="Hall N."/>
            <person name="Watson M."/>
            <person name="Adriaenssens E.M."/>
            <person name="Foster-Nyarko E."/>
            <person name="Jarju S."/>
            <person name="Secka A."/>
            <person name="Antonio M."/>
            <person name="Oren A."/>
            <person name="Chaudhuri R.R."/>
            <person name="La Ragione R."/>
            <person name="Hildebrand F."/>
            <person name="Pallen M.J."/>
        </authorList>
    </citation>
    <scope>NUCLEOTIDE SEQUENCE</scope>
    <source>
        <strain evidence="2">CHK123-3438</strain>
    </source>
</reference>
<evidence type="ECO:0000313" key="3">
    <source>
        <dbReference type="Proteomes" id="UP000886860"/>
    </source>
</evidence>
<dbReference type="Proteomes" id="UP000886860">
    <property type="component" value="Unassembled WGS sequence"/>
</dbReference>
<dbReference type="Gene3D" id="3.20.20.140">
    <property type="entry name" value="Metal-dependent hydrolases"/>
    <property type="match status" value="1"/>
</dbReference>
<evidence type="ECO:0000259" key="1">
    <source>
        <dbReference type="Pfam" id="PF07969"/>
    </source>
</evidence>
<reference evidence="2" key="1">
    <citation type="submission" date="2020-10" db="EMBL/GenBank/DDBJ databases">
        <authorList>
            <person name="Gilroy R."/>
        </authorList>
    </citation>
    <scope>NUCLEOTIDE SEQUENCE</scope>
    <source>
        <strain evidence="2">CHK123-3438</strain>
    </source>
</reference>
<dbReference type="CDD" id="cd01300">
    <property type="entry name" value="YtcJ_like"/>
    <property type="match status" value="1"/>
</dbReference>
<dbReference type="PANTHER" id="PTHR22642">
    <property type="entry name" value="IMIDAZOLONEPROPIONASE"/>
    <property type="match status" value="1"/>
</dbReference>
<dbReference type="Gene3D" id="2.30.40.10">
    <property type="entry name" value="Urease, subunit C, domain 1"/>
    <property type="match status" value="1"/>
</dbReference>
<gene>
    <name evidence="2" type="ORF">IAB60_06955</name>
</gene>
<dbReference type="Pfam" id="PF07969">
    <property type="entry name" value="Amidohydro_3"/>
    <property type="match status" value="1"/>
</dbReference>
<comment type="caution">
    <text evidence="2">The sequence shown here is derived from an EMBL/GenBank/DDBJ whole genome shotgun (WGS) entry which is preliminary data.</text>
</comment>
<dbReference type="PANTHER" id="PTHR22642:SF2">
    <property type="entry name" value="PROTEIN LONG AFTER FAR-RED 3"/>
    <property type="match status" value="1"/>
</dbReference>
<name>A0A9D1GJC9_9FIRM</name>
<proteinExistence type="predicted"/>
<evidence type="ECO:0000313" key="2">
    <source>
        <dbReference type="EMBL" id="HIT41821.1"/>
    </source>
</evidence>
<protein>
    <submittedName>
        <fullName evidence="2">Amidohydrolase</fullName>
    </submittedName>
</protein>
<dbReference type="SUPFAM" id="SSF51556">
    <property type="entry name" value="Metallo-dependent hydrolases"/>
    <property type="match status" value="1"/>
</dbReference>
<organism evidence="2 3">
    <name type="scientific">Candidatus Caccovicinus merdipullorum</name>
    <dbReference type="NCBI Taxonomy" id="2840724"/>
    <lineage>
        <taxon>Bacteria</taxon>
        <taxon>Bacillati</taxon>
        <taxon>Bacillota</taxon>
        <taxon>Clostridia</taxon>
        <taxon>Eubacteriales</taxon>
        <taxon>Candidatus Caccovicinus</taxon>
    </lineage>
</organism>
<dbReference type="EMBL" id="DVKS01000120">
    <property type="protein sequence ID" value="HIT41821.1"/>
    <property type="molecule type" value="Genomic_DNA"/>
</dbReference>
<dbReference type="GO" id="GO:0016810">
    <property type="term" value="F:hydrolase activity, acting on carbon-nitrogen (but not peptide) bonds"/>
    <property type="evidence" value="ECO:0007669"/>
    <property type="project" value="InterPro"/>
</dbReference>
<feature type="domain" description="Amidohydrolase 3" evidence="1">
    <location>
        <begin position="53"/>
        <end position="525"/>
    </location>
</feature>
<dbReference type="InterPro" id="IPR011059">
    <property type="entry name" value="Metal-dep_hydrolase_composite"/>
</dbReference>